<evidence type="ECO:0000313" key="1">
    <source>
        <dbReference type="EMBL" id="MED6261592.1"/>
    </source>
</evidence>
<accession>A0ABU7CG27</accession>
<organism evidence="1 2">
    <name type="scientific">Ataeniobius toweri</name>
    <dbReference type="NCBI Taxonomy" id="208326"/>
    <lineage>
        <taxon>Eukaryota</taxon>
        <taxon>Metazoa</taxon>
        <taxon>Chordata</taxon>
        <taxon>Craniata</taxon>
        <taxon>Vertebrata</taxon>
        <taxon>Euteleostomi</taxon>
        <taxon>Actinopterygii</taxon>
        <taxon>Neopterygii</taxon>
        <taxon>Teleostei</taxon>
        <taxon>Neoteleostei</taxon>
        <taxon>Acanthomorphata</taxon>
        <taxon>Ovalentaria</taxon>
        <taxon>Atherinomorphae</taxon>
        <taxon>Cyprinodontiformes</taxon>
        <taxon>Goodeidae</taxon>
        <taxon>Ataeniobius</taxon>
    </lineage>
</organism>
<keyword evidence="2" id="KW-1185">Reference proteome</keyword>
<sequence length="102" mass="11370">MSLLITPASSTAAQEPRRWKIYPSPTCMSTLQRHIPQHDRVTQELHSGNKGTKQLRSTLPASFSHRGKDLLPPTSILHHCHGDLGPLSRSSQCSDPDCLQYQ</sequence>
<dbReference type="Proteomes" id="UP001345963">
    <property type="component" value="Unassembled WGS sequence"/>
</dbReference>
<name>A0ABU7CG27_9TELE</name>
<evidence type="ECO:0000313" key="2">
    <source>
        <dbReference type="Proteomes" id="UP001345963"/>
    </source>
</evidence>
<gene>
    <name evidence="1" type="ORF">ATANTOWER_007265</name>
</gene>
<reference evidence="1 2" key="1">
    <citation type="submission" date="2021-07" db="EMBL/GenBank/DDBJ databases">
        <authorList>
            <person name="Palmer J.M."/>
        </authorList>
    </citation>
    <scope>NUCLEOTIDE SEQUENCE [LARGE SCALE GENOMIC DNA]</scope>
    <source>
        <strain evidence="1 2">AT_MEX2019</strain>
        <tissue evidence="1">Muscle</tissue>
    </source>
</reference>
<proteinExistence type="predicted"/>
<comment type="caution">
    <text evidence="1">The sequence shown here is derived from an EMBL/GenBank/DDBJ whole genome shotgun (WGS) entry which is preliminary data.</text>
</comment>
<protein>
    <submittedName>
        <fullName evidence="1">Uncharacterized protein</fullName>
    </submittedName>
</protein>
<dbReference type="EMBL" id="JAHUTI010090351">
    <property type="protein sequence ID" value="MED6261592.1"/>
    <property type="molecule type" value="Genomic_DNA"/>
</dbReference>